<dbReference type="GO" id="GO:0003677">
    <property type="term" value="F:DNA binding"/>
    <property type="evidence" value="ECO:0007669"/>
    <property type="project" value="InterPro"/>
</dbReference>
<dbReference type="InterPro" id="IPR000792">
    <property type="entry name" value="Tscrpt_reg_LuxR_C"/>
</dbReference>
<dbReference type="AlphaFoldDB" id="A0A7G9WJ97"/>
<dbReference type="Gene3D" id="1.10.1740.10">
    <property type="match status" value="1"/>
</dbReference>
<dbReference type="CDD" id="cd06171">
    <property type="entry name" value="Sigma70_r4"/>
    <property type="match status" value="1"/>
</dbReference>
<dbReference type="KEGG" id="caml:H6X83_03760"/>
<evidence type="ECO:0000259" key="5">
    <source>
        <dbReference type="PROSITE" id="PS00622"/>
    </source>
</evidence>
<dbReference type="SUPFAM" id="SSF88659">
    <property type="entry name" value="Sigma3 and sigma4 domains of RNA polymerase sigma factors"/>
    <property type="match status" value="1"/>
</dbReference>
<dbReference type="InterPro" id="IPR014284">
    <property type="entry name" value="RNA_pol_sigma-70_dom"/>
</dbReference>
<organism evidence="6 7">
    <name type="scientific">Caproicibacterium amylolyticum</name>
    <dbReference type="NCBI Taxonomy" id="2766537"/>
    <lineage>
        <taxon>Bacteria</taxon>
        <taxon>Bacillati</taxon>
        <taxon>Bacillota</taxon>
        <taxon>Clostridia</taxon>
        <taxon>Eubacteriales</taxon>
        <taxon>Oscillospiraceae</taxon>
        <taxon>Caproicibacterium</taxon>
    </lineage>
</organism>
<dbReference type="Pfam" id="PF08281">
    <property type="entry name" value="Sigma70_r4_2"/>
    <property type="match status" value="1"/>
</dbReference>
<evidence type="ECO:0000313" key="6">
    <source>
        <dbReference type="EMBL" id="QNO18759.1"/>
    </source>
</evidence>
<comment type="similarity">
    <text evidence="1">Belongs to the sigma-70 factor family. ECF subfamily.</text>
</comment>
<protein>
    <submittedName>
        <fullName evidence="6">RNA polymerase sigma factor</fullName>
    </submittedName>
</protein>
<accession>A0A7G9WJ97</accession>
<dbReference type="PANTHER" id="PTHR43133">
    <property type="entry name" value="RNA POLYMERASE ECF-TYPE SIGMA FACTO"/>
    <property type="match status" value="1"/>
</dbReference>
<keyword evidence="7" id="KW-1185">Reference proteome</keyword>
<dbReference type="Pfam" id="PF04542">
    <property type="entry name" value="Sigma70_r2"/>
    <property type="match status" value="1"/>
</dbReference>
<dbReference type="Gene3D" id="1.10.10.10">
    <property type="entry name" value="Winged helix-like DNA-binding domain superfamily/Winged helix DNA-binding domain"/>
    <property type="match status" value="1"/>
</dbReference>
<sequence>MDEEKTHTEAFLQEAMEQYGSTVYRTAISVTANQSDAEDVYQDVFLRLFRSSMDFSDEKYLKAWLLRVTVNRCHDYIRLLGRHRETPLDELFAADTAAELEETHIWELLQSLPPKLRAVVYQFYFEGYSTEEIAAIFQCRPSTVRSWLHRARKKLKIELGGISNESGTVQVAIPKD</sequence>
<dbReference type="InterPro" id="IPR039425">
    <property type="entry name" value="RNA_pol_sigma-70-like"/>
</dbReference>
<feature type="domain" description="HTH luxR-type" evidence="5">
    <location>
        <begin position="127"/>
        <end position="154"/>
    </location>
</feature>
<dbReference type="NCBIfam" id="TIGR02937">
    <property type="entry name" value="sigma70-ECF"/>
    <property type="match status" value="1"/>
</dbReference>
<dbReference type="Proteomes" id="UP000516046">
    <property type="component" value="Chromosome"/>
</dbReference>
<evidence type="ECO:0000256" key="2">
    <source>
        <dbReference type="ARBA" id="ARBA00023015"/>
    </source>
</evidence>
<evidence type="ECO:0000256" key="1">
    <source>
        <dbReference type="ARBA" id="ARBA00010641"/>
    </source>
</evidence>
<evidence type="ECO:0000256" key="4">
    <source>
        <dbReference type="ARBA" id="ARBA00023163"/>
    </source>
</evidence>
<dbReference type="PANTHER" id="PTHR43133:SF51">
    <property type="entry name" value="RNA POLYMERASE SIGMA FACTOR"/>
    <property type="match status" value="1"/>
</dbReference>
<reference evidence="6 7" key="1">
    <citation type="submission" date="2020-08" db="EMBL/GenBank/DDBJ databases">
        <authorList>
            <person name="Ren C."/>
            <person name="Gu Y."/>
            <person name="Xu Y."/>
        </authorList>
    </citation>
    <scope>NUCLEOTIDE SEQUENCE [LARGE SCALE GENOMIC DNA]</scope>
    <source>
        <strain evidence="6 7">LBM18003</strain>
    </source>
</reference>
<dbReference type="InterPro" id="IPR013324">
    <property type="entry name" value="RNA_pol_sigma_r3/r4-like"/>
</dbReference>
<dbReference type="PROSITE" id="PS00622">
    <property type="entry name" value="HTH_LUXR_1"/>
    <property type="match status" value="1"/>
</dbReference>
<dbReference type="EMBL" id="CP060696">
    <property type="protein sequence ID" value="QNO18759.1"/>
    <property type="molecule type" value="Genomic_DNA"/>
</dbReference>
<dbReference type="RefSeq" id="WP_212507827.1">
    <property type="nucleotide sequence ID" value="NZ_CP060696.1"/>
</dbReference>
<dbReference type="InterPro" id="IPR036388">
    <property type="entry name" value="WH-like_DNA-bd_sf"/>
</dbReference>
<keyword evidence="4" id="KW-0804">Transcription</keyword>
<dbReference type="GO" id="GO:0016987">
    <property type="term" value="F:sigma factor activity"/>
    <property type="evidence" value="ECO:0007669"/>
    <property type="project" value="UniProtKB-KW"/>
</dbReference>
<evidence type="ECO:0000256" key="3">
    <source>
        <dbReference type="ARBA" id="ARBA00023082"/>
    </source>
</evidence>
<keyword evidence="3" id="KW-0731">Sigma factor</keyword>
<dbReference type="GO" id="GO:0006352">
    <property type="term" value="P:DNA-templated transcription initiation"/>
    <property type="evidence" value="ECO:0007669"/>
    <property type="project" value="InterPro"/>
</dbReference>
<dbReference type="SUPFAM" id="SSF88946">
    <property type="entry name" value="Sigma2 domain of RNA polymerase sigma factors"/>
    <property type="match status" value="1"/>
</dbReference>
<gene>
    <name evidence="6" type="ORF">H6X83_03760</name>
</gene>
<name>A0A7G9WJ97_9FIRM</name>
<proteinExistence type="inferred from homology"/>
<dbReference type="InterPro" id="IPR013249">
    <property type="entry name" value="RNA_pol_sigma70_r4_t2"/>
</dbReference>
<dbReference type="InterPro" id="IPR013325">
    <property type="entry name" value="RNA_pol_sigma_r2"/>
</dbReference>
<keyword evidence="2" id="KW-0805">Transcription regulation</keyword>
<dbReference type="InterPro" id="IPR007627">
    <property type="entry name" value="RNA_pol_sigma70_r2"/>
</dbReference>
<evidence type="ECO:0000313" key="7">
    <source>
        <dbReference type="Proteomes" id="UP000516046"/>
    </source>
</evidence>